<evidence type="ECO:0000313" key="2">
    <source>
        <dbReference type="EMBL" id="JAH69486.1"/>
    </source>
</evidence>
<dbReference type="EMBL" id="GBXM01039091">
    <property type="protein sequence ID" value="JAH69486.1"/>
    <property type="molecule type" value="Transcribed_RNA"/>
</dbReference>
<feature type="transmembrane region" description="Helical" evidence="1">
    <location>
        <begin position="6"/>
        <end position="23"/>
    </location>
</feature>
<reference evidence="2" key="1">
    <citation type="submission" date="2014-11" db="EMBL/GenBank/DDBJ databases">
        <authorList>
            <person name="Amaro Gonzalez C."/>
        </authorList>
    </citation>
    <scope>NUCLEOTIDE SEQUENCE</scope>
</reference>
<evidence type="ECO:0000256" key="1">
    <source>
        <dbReference type="SAM" id="Phobius"/>
    </source>
</evidence>
<protein>
    <submittedName>
        <fullName evidence="2">Uncharacterized protein</fullName>
    </submittedName>
</protein>
<sequence length="24" mass="2887">MGFILLYMYYYGVSLLVRTVLFSH</sequence>
<name>A0A0E9UUR2_ANGAN</name>
<keyword evidence="1" id="KW-1133">Transmembrane helix</keyword>
<organism evidence="2">
    <name type="scientific">Anguilla anguilla</name>
    <name type="common">European freshwater eel</name>
    <name type="synonym">Muraena anguilla</name>
    <dbReference type="NCBI Taxonomy" id="7936"/>
    <lineage>
        <taxon>Eukaryota</taxon>
        <taxon>Metazoa</taxon>
        <taxon>Chordata</taxon>
        <taxon>Craniata</taxon>
        <taxon>Vertebrata</taxon>
        <taxon>Euteleostomi</taxon>
        <taxon>Actinopterygii</taxon>
        <taxon>Neopterygii</taxon>
        <taxon>Teleostei</taxon>
        <taxon>Anguilliformes</taxon>
        <taxon>Anguillidae</taxon>
        <taxon>Anguilla</taxon>
    </lineage>
</organism>
<keyword evidence="1" id="KW-0472">Membrane</keyword>
<accession>A0A0E9UUR2</accession>
<dbReference type="AlphaFoldDB" id="A0A0E9UUR2"/>
<reference evidence="2" key="2">
    <citation type="journal article" date="2015" name="Fish Shellfish Immunol.">
        <title>Early steps in the European eel (Anguilla anguilla)-Vibrio vulnificus interaction in the gills: Role of the RtxA13 toxin.</title>
        <authorList>
            <person name="Callol A."/>
            <person name="Pajuelo D."/>
            <person name="Ebbesson L."/>
            <person name="Teles M."/>
            <person name="MacKenzie S."/>
            <person name="Amaro C."/>
        </authorList>
    </citation>
    <scope>NUCLEOTIDE SEQUENCE</scope>
</reference>
<proteinExistence type="predicted"/>
<keyword evidence="1" id="KW-0812">Transmembrane</keyword>